<dbReference type="VEuPathDB" id="MicrosporidiaDB:AEWQ_060630"/>
<feature type="region of interest" description="Disordered" evidence="1">
    <location>
        <begin position="140"/>
        <end position="171"/>
    </location>
</feature>
<dbReference type="VEuPathDB" id="MicrosporidiaDB:AEWD_060640"/>
<feature type="compositionally biased region" description="Basic and acidic residues" evidence="1">
    <location>
        <begin position="223"/>
        <end position="242"/>
    </location>
</feature>
<gene>
    <name evidence="2" type="ORF">ECU06_0690</name>
</gene>
<dbReference type="AlphaFoldDB" id="M1K8T2"/>
<dbReference type="EMBL" id="KC513609">
    <property type="protein sequence ID" value="AGE95722.1"/>
    <property type="molecule type" value="Genomic_DNA"/>
</dbReference>
<evidence type="ECO:0000313" key="2">
    <source>
        <dbReference type="EMBL" id="AGE95722.1"/>
    </source>
</evidence>
<organism evidence="2">
    <name type="scientific">Encephalitozoon cuniculi</name>
    <name type="common">Microsporidian parasite</name>
    <dbReference type="NCBI Taxonomy" id="6035"/>
    <lineage>
        <taxon>Eukaryota</taxon>
        <taxon>Fungi</taxon>
        <taxon>Fungi incertae sedis</taxon>
        <taxon>Microsporidia</taxon>
        <taxon>Unikaryonidae</taxon>
        <taxon>Encephalitozoon</taxon>
    </lineage>
</organism>
<dbReference type="VEuPathDB" id="MicrosporidiaDB:AEWR_060640"/>
<protein>
    <submittedName>
        <fullName evidence="2">Uncharacterized protein</fullName>
    </submittedName>
</protein>
<dbReference type="VEuPathDB" id="MicrosporidiaDB:M970_060640"/>
<accession>M1K8T2</accession>
<reference evidence="2" key="1">
    <citation type="journal article" date="2013" name="Eukaryot. Cell">
        <title>Extremely Reduced Levels of Heterozygosity in the Vertebrate Pathogen Encephalitozoon cuniculi.</title>
        <authorList>
            <person name="Selman M."/>
            <person name="Sak B."/>
            <person name="Kvac M."/>
            <person name="Farinelli L."/>
            <person name="Weiss L.M."/>
            <person name="Corradi N."/>
        </authorList>
    </citation>
    <scope>NUCLEOTIDE SEQUENCE</scope>
</reference>
<feature type="compositionally biased region" description="Basic residues" evidence="1">
    <location>
        <begin position="243"/>
        <end position="262"/>
    </location>
</feature>
<proteinExistence type="predicted"/>
<feature type="region of interest" description="Disordered" evidence="1">
    <location>
        <begin position="222"/>
        <end position="262"/>
    </location>
</feature>
<evidence type="ECO:0000256" key="1">
    <source>
        <dbReference type="SAM" id="MobiDB-lite"/>
    </source>
</evidence>
<sequence length="262" mass="30728">MYFLDQIDFEEESRSAMELLSPEGARFGKMVFRDLQKSMMEREERIMKMKIYVLFRSRYGLKASVVQMAMEMLNPEKDDIKDLMEIIVEEVMEQDVLRVIDIVGDALCSEFRDDDFVVYGLNMMREIYCKFDPEAAKLKREENAEEGPRALSSDSDEDEGQDGPENKRSRVVEEMGERIAKYVECFKGSKNKSIFYAYTSVMNVMRHKKYCGKGLGFIRRKASKEERVESMKSGRAEKEKYSGGRHSKGRRISKRRRKRNNK</sequence>
<name>M1K8T2_ENCCN</name>